<keyword evidence="14" id="KW-1015">Disulfide bond</keyword>
<dbReference type="InterPro" id="IPR000719">
    <property type="entry name" value="Prot_kinase_dom"/>
</dbReference>
<feature type="non-terminal residue" evidence="20">
    <location>
        <position position="1"/>
    </location>
</feature>
<accession>A0A7J8LCK9</accession>
<evidence type="ECO:0000256" key="11">
    <source>
        <dbReference type="ARBA" id="ARBA00022840"/>
    </source>
</evidence>
<evidence type="ECO:0000259" key="19">
    <source>
        <dbReference type="PROSITE" id="PS50011"/>
    </source>
</evidence>
<keyword evidence="15" id="KW-0675">Receptor</keyword>
<keyword evidence="8" id="KW-0430">Lectin</keyword>
<dbReference type="Gene3D" id="3.30.200.20">
    <property type="entry name" value="Phosphorylase Kinase, domain 1"/>
    <property type="match status" value="1"/>
</dbReference>
<evidence type="ECO:0000256" key="13">
    <source>
        <dbReference type="ARBA" id="ARBA00023136"/>
    </source>
</evidence>
<comment type="catalytic activity">
    <reaction evidence="18">
        <text>L-seryl-[protein] + ATP = O-phospho-L-seryl-[protein] + ADP + H(+)</text>
        <dbReference type="Rhea" id="RHEA:17989"/>
        <dbReference type="Rhea" id="RHEA-COMP:9863"/>
        <dbReference type="Rhea" id="RHEA-COMP:11604"/>
        <dbReference type="ChEBI" id="CHEBI:15378"/>
        <dbReference type="ChEBI" id="CHEBI:29999"/>
        <dbReference type="ChEBI" id="CHEBI:30616"/>
        <dbReference type="ChEBI" id="CHEBI:83421"/>
        <dbReference type="ChEBI" id="CHEBI:456216"/>
        <dbReference type="EC" id="2.7.11.1"/>
    </reaction>
</comment>
<dbReference type="GO" id="GO:0005886">
    <property type="term" value="C:plasma membrane"/>
    <property type="evidence" value="ECO:0007669"/>
    <property type="project" value="UniProtKB-SubCell"/>
</dbReference>
<dbReference type="PROSITE" id="PS50011">
    <property type="entry name" value="PROTEIN_KINASE_DOM"/>
    <property type="match status" value="1"/>
</dbReference>
<comment type="subcellular location">
    <subcellularLocation>
        <location evidence="1">Cell membrane</location>
        <topology evidence="1">Single-pass type I membrane protein</topology>
    </subcellularLocation>
</comment>
<dbReference type="EC" id="2.7.11.1" evidence="2"/>
<dbReference type="CDD" id="cd14066">
    <property type="entry name" value="STKc_IRAK"/>
    <property type="match status" value="1"/>
</dbReference>
<dbReference type="EMBL" id="JABEZX010000002">
    <property type="protein sequence ID" value="MBA0550109.1"/>
    <property type="molecule type" value="Genomic_DNA"/>
</dbReference>
<keyword evidence="12" id="KW-1133">Transmembrane helix</keyword>
<evidence type="ECO:0000256" key="6">
    <source>
        <dbReference type="ARBA" id="ARBA00022692"/>
    </source>
</evidence>
<dbReference type="Pfam" id="PF07714">
    <property type="entry name" value="PK_Tyr_Ser-Thr"/>
    <property type="match status" value="1"/>
</dbReference>
<dbReference type="GO" id="GO:0004523">
    <property type="term" value="F:RNA-DNA hybrid ribonuclease activity"/>
    <property type="evidence" value="ECO:0007669"/>
    <property type="project" value="InterPro"/>
</dbReference>
<keyword evidence="10" id="KW-0418">Kinase</keyword>
<evidence type="ECO:0000256" key="2">
    <source>
        <dbReference type="ARBA" id="ARBA00012513"/>
    </source>
</evidence>
<keyword evidence="21" id="KW-1185">Reference proteome</keyword>
<dbReference type="GO" id="GO:0003676">
    <property type="term" value="F:nucleic acid binding"/>
    <property type="evidence" value="ECO:0007669"/>
    <property type="project" value="InterPro"/>
</dbReference>
<evidence type="ECO:0000256" key="12">
    <source>
        <dbReference type="ARBA" id="ARBA00022989"/>
    </source>
</evidence>
<evidence type="ECO:0000256" key="9">
    <source>
        <dbReference type="ARBA" id="ARBA00022741"/>
    </source>
</evidence>
<evidence type="ECO:0000256" key="10">
    <source>
        <dbReference type="ARBA" id="ARBA00022777"/>
    </source>
</evidence>
<dbReference type="Proteomes" id="UP000593572">
    <property type="component" value="Unassembled WGS sequence"/>
</dbReference>
<dbReference type="SUPFAM" id="SSF56112">
    <property type="entry name" value="Protein kinase-like (PK-like)"/>
    <property type="match status" value="1"/>
</dbReference>
<evidence type="ECO:0000256" key="16">
    <source>
        <dbReference type="ARBA" id="ARBA00023180"/>
    </source>
</evidence>
<comment type="caution">
    <text evidence="20">The sequence shown here is derived from an EMBL/GenBank/DDBJ whole genome shotgun (WGS) entry which is preliminary data.</text>
</comment>
<comment type="catalytic activity">
    <reaction evidence="17">
        <text>L-threonyl-[protein] + ATP = O-phospho-L-threonyl-[protein] + ADP + H(+)</text>
        <dbReference type="Rhea" id="RHEA:46608"/>
        <dbReference type="Rhea" id="RHEA-COMP:11060"/>
        <dbReference type="Rhea" id="RHEA-COMP:11605"/>
        <dbReference type="ChEBI" id="CHEBI:15378"/>
        <dbReference type="ChEBI" id="CHEBI:30013"/>
        <dbReference type="ChEBI" id="CHEBI:30616"/>
        <dbReference type="ChEBI" id="CHEBI:61977"/>
        <dbReference type="ChEBI" id="CHEBI:456216"/>
        <dbReference type="EC" id="2.7.11.1"/>
    </reaction>
</comment>
<dbReference type="GO" id="GO:0005524">
    <property type="term" value="F:ATP binding"/>
    <property type="evidence" value="ECO:0007669"/>
    <property type="project" value="UniProtKB-KW"/>
</dbReference>
<dbReference type="InterPro" id="IPR011009">
    <property type="entry name" value="Kinase-like_dom_sf"/>
</dbReference>
<keyword evidence="5" id="KW-0808">Transferase</keyword>
<evidence type="ECO:0000256" key="8">
    <source>
        <dbReference type="ARBA" id="ARBA00022734"/>
    </source>
</evidence>
<evidence type="ECO:0000256" key="15">
    <source>
        <dbReference type="ARBA" id="ARBA00023170"/>
    </source>
</evidence>
<dbReference type="GO" id="GO:0030246">
    <property type="term" value="F:carbohydrate binding"/>
    <property type="evidence" value="ECO:0007669"/>
    <property type="project" value="UniProtKB-KW"/>
</dbReference>
<dbReference type="FunFam" id="1.10.510.10:FF:000060">
    <property type="entry name" value="G-type lectin S-receptor-like serine/threonine-protein kinase"/>
    <property type="match status" value="1"/>
</dbReference>
<keyword evidence="9" id="KW-0547">Nucleotide-binding</keyword>
<keyword evidence="13" id="KW-0472">Membrane</keyword>
<dbReference type="AlphaFoldDB" id="A0A7J8LCK9"/>
<reference evidence="20 21" key="1">
    <citation type="journal article" date="2019" name="Genome Biol. Evol.">
        <title>Insights into the evolution of the New World diploid cottons (Gossypium, subgenus Houzingenia) based on genome sequencing.</title>
        <authorList>
            <person name="Grover C.E."/>
            <person name="Arick M.A. 2nd"/>
            <person name="Thrash A."/>
            <person name="Conover J.L."/>
            <person name="Sanders W.S."/>
            <person name="Peterson D.G."/>
            <person name="Frelichowski J.E."/>
            <person name="Scheffler J.A."/>
            <person name="Scheffler B.E."/>
            <person name="Wendel J.F."/>
        </authorList>
    </citation>
    <scope>NUCLEOTIDE SEQUENCE [LARGE SCALE GENOMIC DNA]</scope>
    <source>
        <strain evidence="20">157</strain>
        <tissue evidence="20">Leaf</tissue>
    </source>
</reference>
<feature type="domain" description="Protein kinase" evidence="19">
    <location>
        <begin position="13"/>
        <end position="290"/>
    </location>
</feature>
<keyword evidence="11" id="KW-0067">ATP-binding</keyword>
<protein>
    <recommendedName>
        <fullName evidence="2">non-specific serine/threonine protein kinase</fullName>
        <ecNumber evidence="2">2.7.11.1</ecNumber>
    </recommendedName>
</protein>
<dbReference type="PANTHER" id="PTHR27002">
    <property type="entry name" value="RECEPTOR-LIKE SERINE/THREONINE-PROTEIN KINASE SD1-8"/>
    <property type="match status" value="1"/>
</dbReference>
<proteinExistence type="predicted"/>
<keyword evidence="6" id="KW-0812">Transmembrane</keyword>
<dbReference type="InterPro" id="IPR044730">
    <property type="entry name" value="RNase_H-like_dom_plant"/>
</dbReference>
<evidence type="ECO:0000256" key="4">
    <source>
        <dbReference type="ARBA" id="ARBA00022527"/>
    </source>
</evidence>
<evidence type="ECO:0000313" key="21">
    <source>
        <dbReference type="Proteomes" id="UP000593572"/>
    </source>
</evidence>
<keyword evidence="7" id="KW-0732">Signal</keyword>
<evidence type="ECO:0000256" key="18">
    <source>
        <dbReference type="ARBA" id="ARBA00048679"/>
    </source>
</evidence>
<evidence type="ECO:0000256" key="5">
    <source>
        <dbReference type="ARBA" id="ARBA00022679"/>
    </source>
</evidence>
<evidence type="ECO:0000256" key="3">
    <source>
        <dbReference type="ARBA" id="ARBA00022475"/>
    </source>
</evidence>
<dbReference type="CDD" id="cd06222">
    <property type="entry name" value="RNase_H_like"/>
    <property type="match status" value="1"/>
</dbReference>
<dbReference type="Gene3D" id="1.10.510.10">
    <property type="entry name" value="Transferase(Phosphotransferase) domain 1"/>
    <property type="match status" value="1"/>
</dbReference>
<evidence type="ECO:0000256" key="7">
    <source>
        <dbReference type="ARBA" id="ARBA00022729"/>
    </source>
</evidence>
<organism evidence="20 21">
    <name type="scientific">Gossypium lobatum</name>
    <dbReference type="NCBI Taxonomy" id="34289"/>
    <lineage>
        <taxon>Eukaryota</taxon>
        <taxon>Viridiplantae</taxon>
        <taxon>Streptophyta</taxon>
        <taxon>Embryophyta</taxon>
        <taxon>Tracheophyta</taxon>
        <taxon>Spermatophyta</taxon>
        <taxon>Magnoliopsida</taxon>
        <taxon>eudicotyledons</taxon>
        <taxon>Gunneridae</taxon>
        <taxon>Pentapetalae</taxon>
        <taxon>rosids</taxon>
        <taxon>malvids</taxon>
        <taxon>Malvales</taxon>
        <taxon>Malvaceae</taxon>
        <taxon>Malvoideae</taxon>
        <taxon>Gossypium</taxon>
    </lineage>
</organism>
<dbReference type="FunFam" id="3.30.200.20:FF:000330">
    <property type="entry name" value="G-type lectin S-receptor-like serine/threonine-protein kinase At4g03230"/>
    <property type="match status" value="1"/>
</dbReference>
<evidence type="ECO:0000256" key="14">
    <source>
        <dbReference type="ARBA" id="ARBA00023157"/>
    </source>
</evidence>
<dbReference type="InterPro" id="IPR001245">
    <property type="entry name" value="Ser-Thr/Tyr_kinase_cat_dom"/>
</dbReference>
<evidence type="ECO:0000313" key="20">
    <source>
        <dbReference type="EMBL" id="MBA0550109.1"/>
    </source>
</evidence>
<sequence>FEFGTIAQATDSFSFNNKLGQGGFGPVYKGTLGNGQEIAVKRLSKSSGQGLHEFKNEVKLIAKLQHRNLVRLLGCCIHGDERMLVYEYMPNRSLDSFIFDQTRCRVLTWSKRFRIISGIARGLLYLHQDSRLRIIHRDLKTSNVLLDSEMNPKISDFGLARTFGGDQTEANTNRVVGTYGYMAPEYAIDGLFSVKSDVFSFGILLLEIISGRKNRGFYHVNQSGNLIEHAWRLWKESKPLDLADDFLADTGDLSELLRCIHISLLCIQQHPEERPNMSSVVLMLGSHNELPSPKQPGFLFYKKPFEADCSSGNDGWAHRFEPFLIGIKPNSPDLEIHYHYEGNWVYLFSDGVVARASGNTFAGGVVRDLGYKKVRIQTDKLEVVRALSMEETVDSGITLLRRVKRFLRSEGQWEIKYVPRECNLIADQLAMISLSWQTSLQIFEIPPDLVVTAIQQDKAFRVS</sequence>
<dbReference type="Pfam" id="PF13456">
    <property type="entry name" value="RVT_3"/>
    <property type="match status" value="1"/>
</dbReference>
<keyword evidence="3" id="KW-1003">Cell membrane</keyword>
<dbReference type="PROSITE" id="PS00108">
    <property type="entry name" value="PROTEIN_KINASE_ST"/>
    <property type="match status" value="1"/>
</dbReference>
<evidence type="ECO:0000256" key="17">
    <source>
        <dbReference type="ARBA" id="ARBA00047899"/>
    </source>
</evidence>
<dbReference type="InterPro" id="IPR008271">
    <property type="entry name" value="Ser/Thr_kinase_AS"/>
</dbReference>
<dbReference type="SMART" id="SM00220">
    <property type="entry name" value="S_TKc"/>
    <property type="match status" value="1"/>
</dbReference>
<evidence type="ECO:0000256" key="1">
    <source>
        <dbReference type="ARBA" id="ARBA00004251"/>
    </source>
</evidence>
<dbReference type="InterPro" id="IPR002156">
    <property type="entry name" value="RNaseH_domain"/>
</dbReference>
<keyword evidence="16" id="KW-0325">Glycoprotein</keyword>
<dbReference type="GO" id="GO:0004674">
    <property type="term" value="F:protein serine/threonine kinase activity"/>
    <property type="evidence" value="ECO:0007669"/>
    <property type="project" value="UniProtKB-KW"/>
</dbReference>
<name>A0A7J8LCK9_9ROSI</name>
<gene>
    <name evidence="20" type="ORF">Golob_021085</name>
</gene>
<keyword evidence="4" id="KW-0723">Serine/threonine-protein kinase</keyword>
<dbReference type="PANTHER" id="PTHR27002:SF1101">
    <property type="entry name" value="RECEPTOR-LIKE SERINE_THREONINE-PROTEIN KINASE"/>
    <property type="match status" value="1"/>
</dbReference>